<dbReference type="CDD" id="cd14688">
    <property type="entry name" value="bZIP_YAP"/>
    <property type="match status" value="1"/>
</dbReference>
<reference evidence="2" key="2">
    <citation type="submission" date="2020-02" db="EMBL/GenBank/DDBJ databases">
        <authorList>
            <person name="Gilchrist C.L.M."/>
            <person name="Chooi Y.-H."/>
        </authorList>
    </citation>
    <scope>NUCLEOTIDE SEQUENCE</scope>
    <source>
        <strain evidence="2">MST-FP2251</strain>
    </source>
</reference>
<dbReference type="Proteomes" id="UP001194746">
    <property type="component" value="Unassembled WGS sequence"/>
</dbReference>
<organism evidence="2 3">
    <name type="scientific">Aspergillus nanangensis</name>
    <dbReference type="NCBI Taxonomy" id="2582783"/>
    <lineage>
        <taxon>Eukaryota</taxon>
        <taxon>Fungi</taxon>
        <taxon>Dikarya</taxon>
        <taxon>Ascomycota</taxon>
        <taxon>Pezizomycotina</taxon>
        <taxon>Eurotiomycetes</taxon>
        <taxon>Eurotiomycetidae</taxon>
        <taxon>Eurotiales</taxon>
        <taxon>Aspergillaceae</taxon>
        <taxon>Aspergillus</taxon>
        <taxon>Aspergillus subgen. Circumdati</taxon>
    </lineage>
</organism>
<keyword evidence="3" id="KW-1185">Reference proteome</keyword>
<dbReference type="EMBL" id="VCAU01000024">
    <property type="protein sequence ID" value="KAF9890753.1"/>
    <property type="molecule type" value="Genomic_DNA"/>
</dbReference>
<dbReference type="PANTHER" id="PTHR38116:SF5">
    <property type="entry name" value="BZIP DOMAIN-CONTAINING PROTEIN"/>
    <property type="match status" value="1"/>
</dbReference>
<feature type="region of interest" description="Disordered" evidence="1">
    <location>
        <begin position="86"/>
        <end position="114"/>
    </location>
</feature>
<evidence type="ECO:0000313" key="3">
    <source>
        <dbReference type="Proteomes" id="UP001194746"/>
    </source>
</evidence>
<protein>
    <recommendedName>
        <fullName evidence="4">BZIP domain-containing protein</fullName>
    </recommendedName>
</protein>
<dbReference type="PANTHER" id="PTHR38116">
    <property type="entry name" value="CHROMOSOME 7, WHOLE GENOME SHOTGUN SEQUENCE"/>
    <property type="match status" value="1"/>
</dbReference>
<feature type="compositionally biased region" description="Basic and acidic residues" evidence="1">
    <location>
        <begin position="17"/>
        <end position="31"/>
    </location>
</feature>
<evidence type="ECO:0008006" key="4">
    <source>
        <dbReference type="Google" id="ProtNLM"/>
    </source>
</evidence>
<comment type="caution">
    <text evidence="2">The sequence shown here is derived from an EMBL/GenBank/DDBJ whole genome shotgun (WGS) entry which is preliminary data.</text>
</comment>
<gene>
    <name evidence="2" type="ORF">FE257_005622</name>
</gene>
<feature type="region of interest" description="Disordered" evidence="1">
    <location>
        <begin position="1"/>
        <end position="42"/>
    </location>
</feature>
<evidence type="ECO:0000313" key="2">
    <source>
        <dbReference type="EMBL" id="KAF9890753.1"/>
    </source>
</evidence>
<name>A0AAD4CQW7_ASPNN</name>
<evidence type="ECO:0000256" key="1">
    <source>
        <dbReference type="SAM" id="MobiDB-lite"/>
    </source>
</evidence>
<dbReference type="Pfam" id="PF11905">
    <property type="entry name" value="DUF3425"/>
    <property type="match status" value="1"/>
</dbReference>
<reference evidence="2" key="1">
    <citation type="journal article" date="2019" name="Beilstein J. Org. Chem.">
        <title>Nanangenines: drimane sesquiterpenoids as the dominant metabolite cohort of a novel Australian fungus, Aspergillus nanangensis.</title>
        <authorList>
            <person name="Lacey H.J."/>
            <person name="Gilchrist C.L.M."/>
            <person name="Crombie A."/>
            <person name="Kalaitzis J.A."/>
            <person name="Vuong D."/>
            <person name="Rutledge P.J."/>
            <person name="Turner P."/>
            <person name="Pitt J.I."/>
            <person name="Lacey E."/>
            <person name="Chooi Y.H."/>
            <person name="Piggott A.M."/>
        </authorList>
    </citation>
    <scope>NUCLEOTIDE SEQUENCE</scope>
    <source>
        <strain evidence="2">MST-FP2251</strain>
    </source>
</reference>
<accession>A0AAD4CQW7</accession>
<dbReference type="InterPro" id="IPR021833">
    <property type="entry name" value="DUF3425"/>
</dbReference>
<sequence length="431" mass="47263">MPPRTRDPQQQGGSAGTEKRKPVRRDPEKRRQQNVQAQRKYREKLRERLDRLEVLAASAAQSRGIQVAPAGASELLIPSTSIPTNAITAKSPPTSHSSHGSGTISSPSAATPGRDHYQSLIPAFDDLSSVMNLWDPSTSTTCNDPLLFNETFPPPQTWELDSTTHIDPSLLICDKQNHGVGGGGGGGGGNGPHFTTTFDCGCISPHFQVRSQGPHPFRAGNFTVIRFPPSVRTADPYANHLRIETICTTTALFDLSTHVGIAEDLLCADESLSPFFQSSTESVDDTMVRASMITAAQKLFKTLKPDLRPSSEQITVRHHPYIDILPFPTLRNNLIAHQEVVDEDEFFMDLLTGLVCWGGAGVGKRDREQAAAGYASTGTPWDVRSWEAKAWFLKKYWDLLGGEDGELVRQSEWWRGMRGDDDALDMGISVA</sequence>
<feature type="compositionally biased region" description="Low complexity" evidence="1">
    <location>
        <begin position="91"/>
        <end position="108"/>
    </location>
</feature>
<proteinExistence type="predicted"/>
<dbReference type="AlphaFoldDB" id="A0AAD4CQW7"/>